<name>A0ABU8E0Y2_9ACTN</name>
<accession>A0ABU8E0Y2</accession>
<proteinExistence type="predicted"/>
<dbReference type="InterPro" id="IPR012312">
    <property type="entry name" value="Hemerythrin-like"/>
</dbReference>
<comment type="caution">
    <text evidence="2">The sequence shown here is derived from an EMBL/GenBank/DDBJ whole genome shotgun (WGS) entry which is preliminary data.</text>
</comment>
<sequence>MTQTSTPALPFPVTPRREGEPEADLFAFGLIHRTLRQGTRMVAEVAASIAAGAPCDRRRRDAVVTFTRNVLEEVTVHHSREDDVLWPVIAASAGPHVDLDPLSEDHVALHAVLHRAEQAVALFATDVPRGAVALVREMTTMADELDEHIADEEAEVFPVIRRWVSAADFARCEESFRKGSKPAHAVFVVHWVLSVATPEEAAKLVSMAPAPLKLMLALTRRGWTRRRDLVRG</sequence>
<evidence type="ECO:0000313" key="3">
    <source>
        <dbReference type="Proteomes" id="UP001361570"/>
    </source>
</evidence>
<dbReference type="RefSeq" id="WP_336406065.1">
    <property type="nucleotide sequence ID" value="NZ_JBAPLU010000030.1"/>
</dbReference>
<reference evidence="2 3" key="1">
    <citation type="submission" date="2024-03" db="EMBL/GenBank/DDBJ databases">
        <title>Draft genome sequence of Klenkia sp. LSe6-5.</title>
        <authorList>
            <person name="Duangmal K."/>
            <person name="Chantavorakit T."/>
        </authorList>
    </citation>
    <scope>NUCLEOTIDE SEQUENCE [LARGE SCALE GENOMIC DNA]</scope>
    <source>
        <strain evidence="2 3">LSe6-5</strain>
    </source>
</reference>
<feature type="domain" description="Hemerythrin-like" evidence="1">
    <location>
        <begin position="32"/>
        <end position="159"/>
    </location>
</feature>
<dbReference type="Proteomes" id="UP001361570">
    <property type="component" value="Unassembled WGS sequence"/>
</dbReference>
<dbReference type="Gene3D" id="1.20.120.520">
    <property type="entry name" value="nmb1532 protein domain like"/>
    <property type="match status" value="1"/>
</dbReference>
<evidence type="ECO:0000259" key="1">
    <source>
        <dbReference type="Pfam" id="PF01814"/>
    </source>
</evidence>
<protein>
    <submittedName>
        <fullName evidence="2">Hemerythrin domain-containing protein</fullName>
    </submittedName>
</protein>
<gene>
    <name evidence="2" type="ORF">TEK04_19685</name>
</gene>
<dbReference type="Pfam" id="PF01814">
    <property type="entry name" value="Hemerythrin"/>
    <property type="match status" value="1"/>
</dbReference>
<keyword evidence="3" id="KW-1185">Reference proteome</keyword>
<dbReference type="CDD" id="cd12108">
    <property type="entry name" value="Hr-like"/>
    <property type="match status" value="1"/>
</dbReference>
<evidence type="ECO:0000313" key="2">
    <source>
        <dbReference type="EMBL" id="MEI4273949.1"/>
    </source>
</evidence>
<dbReference type="EMBL" id="JBAPLU010000030">
    <property type="protein sequence ID" value="MEI4273949.1"/>
    <property type="molecule type" value="Genomic_DNA"/>
</dbReference>
<organism evidence="2 3">
    <name type="scientific">Klenkia sesuvii</name>
    <dbReference type="NCBI Taxonomy" id="3103137"/>
    <lineage>
        <taxon>Bacteria</taxon>
        <taxon>Bacillati</taxon>
        <taxon>Actinomycetota</taxon>
        <taxon>Actinomycetes</taxon>
        <taxon>Geodermatophilales</taxon>
        <taxon>Geodermatophilaceae</taxon>
        <taxon>Klenkia</taxon>
    </lineage>
</organism>